<comment type="caution">
    <text evidence="2">The sequence shown here is derived from an EMBL/GenBank/DDBJ whole genome shotgun (WGS) entry which is preliminary data.</text>
</comment>
<dbReference type="AlphaFoldDB" id="A0A177T5N8"/>
<feature type="domain" description="STI1/HOP DP" evidence="1">
    <location>
        <begin position="118"/>
        <end position="154"/>
    </location>
</feature>
<evidence type="ECO:0000313" key="3">
    <source>
        <dbReference type="Proteomes" id="UP000077671"/>
    </source>
</evidence>
<dbReference type="EMBL" id="LWDD02002557">
    <property type="protein sequence ID" value="KAE8240683.1"/>
    <property type="molecule type" value="Genomic_DNA"/>
</dbReference>
<proteinExistence type="predicted"/>
<protein>
    <recommendedName>
        <fullName evidence="1">STI1/HOP DP domain-containing protein</fullName>
    </recommendedName>
</protein>
<gene>
    <name evidence="2" type="ORF">A4X03_0g8442</name>
</gene>
<reference evidence="2" key="2">
    <citation type="journal article" date="2019" name="IMA Fungus">
        <title>Genome sequencing and comparison of five Tilletia species to identify candidate genes for the detection of regulated species infecting wheat.</title>
        <authorList>
            <person name="Nguyen H.D.T."/>
            <person name="Sultana T."/>
            <person name="Kesanakurti P."/>
            <person name="Hambleton S."/>
        </authorList>
    </citation>
    <scope>NUCLEOTIDE SEQUENCE</scope>
    <source>
        <strain evidence="2">DAOMC 238032</strain>
    </source>
</reference>
<dbReference type="Gene3D" id="1.10.260.100">
    <property type="match status" value="1"/>
</dbReference>
<dbReference type="InterPro" id="IPR041243">
    <property type="entry name" value="STI1/HOP_DP"/>
</dbReference>
<accession>A0A177T5N8</accession>
<organism evidence="2 3">
    <name type="scientific">Tilletia caries</name>
    <name type="common">wheat bunt fungus</name>
    <dbReference type="NCBI Taxonomy" id="13290"/>
    <lineage>
        <taxon>Eukaryota</taxon>
        <taxon>Fungi</taxon>
        <taxon>Dikarya</taxon>
        <taxon>Basidiomycota</taxon>
        <taxon>Ustilaginomycotina</taxon>
        <taxon>Exobasidiomycetes</taxon>
        <taxon>Tilletiales</taxon>
        <taxon>Tilletiaceae</taxon>
        <taxon>Tilletia</taxon>
    </lineage>
</organism>
<dbReference type="Proteomes" id="UP000077671">
    <property type="component" value="Unassembled WGS sequence"/>
</dbReference>
<evidence type="ECO:0000313" key="2">
    <source>
        <dbReference type="EMBL" id="KAE8240683.1"/>
    </source>
</evidence>
<name>A0A177T5N8_9BASI</name>
<evidence type="ECO:0000259" key="1">
    <source>
        <dbReference type="Pfam" id="PF17830"/>
    </source>
</evidence>
<sequence>MSASRTRIVCLPFGYFNEPSDSVLSSPARGILNTMSRSSESTTTSITRYAVYAIEVTCHALLWEGILGRDLRPDQGCPQACSASNIGPLPPGVQAHRPQHRGRRLYPRPAASNLFSYPDLLSKLAKNPKTAPLLSGPAFAFKLRALQANPRDMGERSSPGIERPGCRGERARVCEHARQDFGGAQSAVERGEQ</sequence>
<dbReference type="Pfam" id="PF17830">
    <property type="entry name" value="STI1-HOP_DP"/>
    <property type="match status" value="1"/>
</dbReference>
<reference evidence="2" key="1">
    <citation type="submission" date="2016-04" db="EMBL/GenBank/DDBJ databases">
        <authorList>
            <person name="Nguyen H.D."/>
            <person name="Kesanakurti P."/>
            <person name="Cullis J."/>
            <person name="Levesque C.A."/>
            <person name="Hambleton S."/>
        </authorList>
    </citation>
    <scope>NUCLEOTIDE SEQUENCE</scope>
    <source>
        <strain evidence="2">DAOMC 238032</strain>
    </source>
</reference>